<dbReference type="SUPFAM" id="SSF101898">
    <property type="entry name" value="NHL repeat"/>
    <property type="match status" value="1"/>
</dbReference>
<feature type="domain" description="Secretion system C-terminal sorting" evidence="1">
    <location>
        <begin position="470"/>
        <end position="544"/>
    </location>
</feature>
<feature type="non-terminal residue" evidence="2">
    <location>
        <position position="1"/>
    </location>
</feature>
<dbReference type="Gene3D" id="2.60.40.4070">
    <property type="match status" value="1"/>
</dbReference>
<accession>A0A7V5H2R6</accession>
<dbReference type="AlphaFoldDB" id="A0A7V5H2R6"/>
<dbReference type="EMBL" id="DRTD01000170">
    <property type="protein sequence ID" value="HHE54587.1"/>
    <property type="molecule type" value="Genomic_DNA"/>
</dbReference>
<comment type="caution">
    <text evidence="2">The sequence shown here is derived from an EMBL/GenBank/DDBJ whole genome shotgun (WGS) entry which is preliminary data.</text>
</comment>
<dbReference type="InterPro" id="IPR026444">
    <property type="entry name" value="Secre_tail"/>
</dbReference>
<dbReference type="Gene3D" id="2.130.10.10">
    <property type="entry name" value="YVTN repeat-like/Quinoprotein amine dehydrogenase"/>
    <property type="match status" value="1"/>
</dbReference>
<protein>
    <submittedName>
        <fullName evidence="2">T9SS type A sorting domain-containing protein</fullName>
    </submittedName>
</protein>
<evidence type="ECO:0000313" key="2">
    <source>
        <dbReference type="EMBL" id="HHE54587.1"/>
    </source>
</evidence>
<dbReference type="InterPro" id="IPR015943">
    <property type="entry name" value="WD40/YVTN_repeat-like_dom_sf"/>
</dbReference>
<sequence>WYTTVEGGHGIWVYHYDADGDSLVGTKVVDLSPWMSSYGVYGGAIGDIDLDGKLDYVFGSRDATPNAAIFRVEYQGAQDQVDDPANWTVSVIDSNYADGGRWGILGLANVDDDPSLEVLYTSSVPAGGLFGEGPMPIVVLDYNGPVEVGPWQKVDINYTYKGAVDTLHGVHGIVVDPEDKLWVGTFYDSGKIYVYNSDETLSFTIDSVNVKSPSGNDTTVFLNWCRGMTKDIDGNIIFVKTGFIAKLDYKTGDILDYLYIDYSPTNPAVDDEGYIYVGKVVGVSPVDVIDPSTFEITQNIVLDRAPGYARGIEVSPDGTRLIPGDLTSGIHKLLVYETSDYVNYFIADSIDKDNQGQPILLTQSVTIDRFGGDEIYWISQDNAYSDDQTPNALVMINYKTMQYGYVWMPDPVKEGLKYTGPRGAAIRSDGKTVYVGSFNSGLVFKYEIDIPTALERDAKVVSGYKLEQNYPNPFNPVTNIKFYLPKAEKVELTVYNMLGQKVKSLINENRSAGYHTVTFDASNLASGVYVYVLKAGNVKLSKKMTLLK</sequence>
<reference evidence="2" key="1">
    <citation type="journal article" date="2020" name="mSystems">
        <title>Genome- and Community-Level Interaction Insights into Carbon Utilization and Element Cycling Functions of Hydrothermarchaeota in Hydrothermal Sediment.</title>
        <authorList>
            <person name="Zhou Z."/>
            <person name="Liu Y."/>
            <person name="Xu W."/>
            <person name="Pan J."/>
            <person name="Luo Z.H."/>
            <person name="Li M."/>
        </authorList>
    </citation>
    <scope>NUCLEOTIDE SEQUENCE [LARGE SCALE GENOMIC DNA]</scope>
    <source>
        <strain evidence="2">HyVt-76</strain>
    </source>
</reference>
<name>A0A7V5H2R6_CALAY</name>
<evidence type="ECO:0000259" key="1">
    <source>
        <dbReference type="Pfam" id="PF18962"/>
    </source>
</evidence>
<proteinExistence type="predicted"/>
<dbReference type="Pfam" id="PF18962">
    <property type="entry name" value="Por_Secre_tail"/>
    <property type="match status" value="1"/>
</dbReference>
<dbReference type="NCBIfam" id="TIGR04183">
    <property type="entry name" value="Por_Secre_tail"/>
    <property type="match status" value="1"/>
</dbReference>
<dbReference type="Proteomes" id="UP000886111">
    <property type="component" value="Unassembled WGS sequence"/>
</dbReference>
<gene>
    <name evidence="2" type="ORF">ENL21_02315</name>
</gene>
<organism evidence="2">
    <name type="scientific">Caldithrix abyssi</name>
    <dbReference type="NCBI Taxonomy" id="187145"/>
    <lineage>
        <taxon>Bacteria</taxon>
        <taxon>Pseudomonadati</taxon>
        <taxon>Calditrichota</taxon>
        <taxon>Calditrichia</taxon>
        <taxon>Calditrichales</taxon>
        <taxon>Calditrichaceae</taxon>
        <taxon>Caldithrix</taxon>
    </lineage>
</organism>